<dbReference type="PROSITE" id="PS01358">
    <property type="entry name" value="ZF_RANBP2_1"/>
    <property type="match status" value="1"/>
</dbReference>
<accession>A0A814AUV3</accession>
<dbReference type="SUPFAM" id="SSF54236">
    <property type="entry name" value="Ubiquitin-like"/>
    <property type="match status" value="1"/>
</dbReference>
<evidence type="ECO:0000259" key="6">
    <source>
        <dbReference type="PROSITE" id="PS50199"/>
    </source>
</evidence>
<evidence type="ECO:0000256" key="3">
    <source>
        <dbReference type="ARBA" id="ARBA00022833"/>
    </source>
</evidence>
<dbReference type="InterPro" id="IPR001876">
    <property type="entry name" value="Znf_RanBP2"/>
</dbReference>
<dbReference type="AlphaFoldDB" id="A0A814AUV3"/>
<evidence type="ECO:0000256" key="2">
    <source>
        <dbReference type="ARBA" id="ARBA00022771"/>
    </source>
</evidence>
<reference evidence="7" key="1">
    <citation type="submission" date="2021-02" db="EMBL/GenBank/DDBJ databases">
        <authorList>
            <person name="Nowell W R."/>
        </authorList>
    </citation>
    <scope>NUCLEOTIDE SEQUENCE</scope>
</reference>
<dbReference type="InterPro" id="IPR029071">
    <property type="entry name" value="Ubiquitin-like_domsf"/>
</dbReference>
<name>A0A814AUV3_9BILA</name>
<organism evidence="7 8">
    <name type="scientific">Adineta steineri</name>
    <dbReference type="NCBI Taxonomy" id="433720"/>
    <lineage>
        <taxon>Eukaryota</taxon>
        <taxon>Metazoa</taxon>
        <taxon>Spiralia</taxon>
        <taxon>Gnathifera</taxon>
        <taxon>Rotifera</taxon>
        <taxon>Eurotatoria</taxon>
        <taxon>Bdelloidea</taxon>
        <taxon>Adinetida</taxon>
        <taxon>Adinetidae</taxon>
        <taxon>Adineta</taxon>
    </lineage>
</organism>
<feature type="domain" description="RanBP2-type" evidence="6">
    <location>
        <begin position="284"/>
        <end position="313"/>
    </location>
</feature>
<dbReference type="Proteomes" id="UP000663860">
    <property type="component" value="Unassembled WGS sequence"/>
</dbReference>
<comment type="caution">
    <text evidence="7">The sequence shown here is derived from an EMBL/GenBank/DDBJ whole genome shotgun (WGS) entry which is preliminary data.</text>
</comment>
<dbReference type="CDD" id="cd17039">
    <property type="entry name" value="Ubl_ubiquitin_like"/>
    <property type="match status" value="1"/>
</dbReference>
<dbReference type="Gene3D" id="3.10.20.90">
    <property type="entry name" value="Phosphatidylinositol 3-kinase Catalytic Subunit, Chain A, domain 1"/>
    <property type="match status" value="1"/>
</dbReference>
<evidence type="ECO:0000256" key="4">
    <source>
        <dbReference type="PROSITE-ProRule" id="PRU00322"/>
    </source>
</evidence>
<keyword evidence="2 4" id="KW-0863">Zinc-finger</keyword>
<feature type="domain" description="Ubiquitin-like" evidence="5">
    <location>
        <begin position="197"/>
        <end position="275"/>
    </location>
</feature>
<dbReference type="PROSITE" id="PS50053">
    <property type="entry name" value="UBIQUITIN_2"/>
    <property type="match status" value="1"/>
</dbReference>
<keyword evidence="1" id="KW-0479">Metal-binding</keyword>
<dbReference type="Gene3D" id="4.10.1060.10">
    <property type="entry name" value="Zinc finger, RanBP2-type"/>
    <property type="match status" value="1"/>
</dbReference>
<dbReference type="Pfam" id="PF00240">
    <property type="entry name" value="ubiquitin"/>
    <property type="match status" value="1"/>
</dbReference>
<dbReference type="PROSITE" id="PS50199">
    <property type="entry name" value="ZF_RANBP2_2"/>
    <property type="match status" value="1"/>
</dbReference>
<keyword evidence="3" id="KW-0862">Zinc</keyword>
<dbReference type="GO" id="GO:0008270">
    <property type="term" value="F:zinc ion binding"/>
    <property type="evidence" value="ECO:0007669"/>
    <property type="project" value="UniProtKB-KW"/>
</dbReference>
<sequence length="313" mass="35494">MSVLAYSSGRIHFVPNDKQTLERNYNDRSCIQILQDEDMTNYSLRAIDVENSNAKIFDCIIKDSNQYRFGESSDVPDEINDSNGTYRLWLSGDSRKAFHETLRTVVEMLFPKSSPNTNFTTANNSYTNKDSVKIDKPNKIVPTTSDARDTLVNIHNLSRSIKQGNHDEAAQLTTQLTSQGIRIQDKLLKPLQNEEEFQILVQFDGNEYGVDQNGGTIPVKVFPSTTVRELRAAFELAYNYCPTNQYFFVNGQLVNDNSTMTELTVGPNSLFVLFLLTHPKIFKNNGPWNCSTCTTQNQENDIRCSVCLALRVE</sequence>
<dbReference type="EMBL" id="CAJNOE010000105">
    <property type="protein sequence ID" value="CAF0919958.1"/>
    <property type="molecule type" value="Genomic_DNA"/>
</dbReference>
<dbReference type="SMART" id="SM00547">
    <property type="entry name" value="ZnF_RBZ"/>
    <property type="match status" value="1"/>
</dbReference>
<evidence type="ECO:0008006" key="9">
    <source>
        <dbReference type="Google" id="ProtNLM"/>
    </source>
</evidence>
<evidence type="ECO:0000259" key="5">
    <source>
        <dbReference type="PROSITE" id="PS50053"/>
    </source>
</evidence>
<evidence type="ECO:0000256" key="1">
    <source>
        <dbReference type="ARBA" id="ARBA00022723"/>
    </source>
</evidence>
<evidence type="ECO:0000313" key="7">
    <source>
        <dbReference type="EMBL" id="CAF0919958.1"/>
    </source>
</evidence>
<gene>
    <name evidence="7" type="ORF">IZO911_LOCUS13257</name>
</gene>
<proteinExistence type="predicted"/>
<evidence type="ECO:0000313" key="8">
    <source>
        <dbReference type="Proteomes" id="UP000663860"/>
    </source>
</evidence>
<protein>
    <recommendedName>
        <fullName evidence="9">RanBP2-type domain-containing protein</fullName>
    </recommendedName>
</protein>
<dbReference type="InterPro" id="IPR000626">
    <property type="entry name" value="Ubiquitin-like_dom"/>
</dbReference>